<dbReference type="EMBL" id="LT629748">
    <property type="protein sequence ID" value="SDR76131.1"/>
    <property type="molecule type" value="Genomic_DNA"/>
</dbReference>
<dbReference type="OrthoDB" id="6215439at2"/>
<dbReference type="RefSeq" id="WP_090271740.1">
    <property type="nucleotide sequence ID" value="NZ_LT629748.1"/>
</dbReference>
<sequence>MHLKLGACVVALTMMSGCATGLNSMQEREYRAMESADVLVVEKKPEVGAALGLLPGGGSFYARSPGMGVVNLLFWPLSILWDPVSGYQGSMAINYDMSKHKLKRDMEAEITELDNQLTLGELETREYVTKKRDIERKFNFN</sequence>
<reference evidence="3" key="1">
    <citation type="submission" date="2016-10" db="EMBL/GenBank/DDBJ databases">
        <authorList>
            <person name="Varghese N."/>
            <person name="Submissions S."/>
        </authorList>
    </citation>
    <scope>NUCLEOTIDE SEQUENCE [LARGE SCALE GENOMIC DNA]</scope>
    <source>
        <strain evidence="3">2SM5</strain>
    </source>
</reference>
<proteinExistence type="predicted"/>
<feature type="chain" id="PRO_5009253593" description="Beta-barrel assembly machine subunit BamE" evidence="1">
    <location>
        <begin position="20"/>
        <end position="141"/>
    </location>
</feature>
<feature type="signal peptide" evidence="1">
    <location>
        <begin position="1"/>
        <end position="19"/>
    </location>
</feature>
<gene>
    <name evidence="2" type="ORF">SAMN05216198_0332</name>
</gene>
<evidence type="ECO:0000313" key="3">
    <source>
        <dbReference type="Proteomes" id="UP000243426"/>
    </source>
</evidence>
<protein>
    <recommendedName>
        <fullName evidence="4">Beta-barrel assembly machine subunit BamE</fullName>
    </recommendedName>
</protein>
<accession>A0A1H1LNL6</accession>
<organism evidence="2 3">
    <name type="scientific">Halopseudomonas litoralis</name>
    <dbReference type="NCBI Taxonomy" id="797277"/>
    <lineage>
        <taxon>Bacteria</taxon>
        <taxon>Pseudomonadati</taxon>
        <taxon>Pseudomonadota</taxon>
        <taxon>Gammaproteobacteria</taxon>
        <taxon>Pseudomonadales</taxon>
        <taxon>Pseudomonadaceae</taxon>
        <taxon>Halopseudomonas</taxon>
    </lineage>
</organism>
<evidence type="ECO:0000256" key="1">
    <source>
        <dbReference type="SAM" id="SignalP"/>
    </source>
</evidence>
<keyword evidence="3" id="KW-1185">Reference proteome</keyword>
<evidence type="ECO:0000313" key="2">
    <source>
        <dbReference type="EMBL" id="SDR76131.1"/>
    </source>
</evidence>
<keyword evidence="1" id="KW-0732">Signal</keyword>
<dbReference type="Proteomes" id="UP000243426">
    <property type="component" value="Chromosome I"/>
</dbReference>
<dbReference type="AlphaFoldDB" id="A0A1H1LNL6"/>
<name>A0A1H1LNL6_9GAMM</name>
<evidence type="ECO:0008006" key="4">
    <source>
        <dbReference type="Google" id="ProtNLM"/>
    </source>
</evidence>
<dbReference type="PROSITE" id="PS51257">
    <property type="entry name" value="PROKAR_LIPOPROTEIN"/>
    <property type="match status" value="1"/>
</dbReference>